<keyword evidence="6" id="KW-0378">Hydrolase</keyword>
<dbReference type="PANTHER" id="PTHR46743">
    <property type="entry name" value="TEICHOIC ACIDS EXPORT ATP-BINDING PROTEIN TAGH"/>
    <property type="match status" value="1"/>
</dbReference>
<reference evidence="6 7" key="1">
    <citation type="submission" date="2019-10" db="EMBL/GenBank/DDBJ databases">
        <authorList>
            <person name="Wolf R A."/>
        </authorList>
    </citation>
    <scope>NUCLEOTIDE SEQUENCE [LARGE SCALE GENOMIC DNA]</scope>
    <source>
        <strain evidence="6">Collinsella_aerofaciens_DSM_13712</strain>
    </source>
</reference>
<evidence type="ECO:0000256" key="4">
    <source>
        <dbReference type="ARBA" id="ARBA00022840"/>
    </source>
</evidence>
<dbReference type="SUPFAM" id="SSF52540">
    <property type="entry name" value="P-loop containing nucleoside triphosphate hydrolases"/>
    <property type="match status" value="1"/>
</dbReference>
<name>A0A5K1JAU2_9ACTN</name>
<evidence type="ECO:0000256" key="3">
    <source>
        <dbReference type="ARBA" id="ARBA00022741"/>
    </source>
</evidence>
<keyword evidence="4 6" id="KW-0067">ATP-binding</keyword>
<evidence type="ECO:0000313" key="7">
    <source>
        <dbReference type="Proteomes" id="UP000368032"/>
    </source>
</evidence>
<comment type="similarity">
    <text evidence="1">Belongs to the ABC transporter superfamily.</text>
</comment>
<accession>A0A5K1JAU2</accession>
<dbReference type="EMBL" id="CABWIF010000033">
    <property type="protein sequence ID" value="VWM00707.1"/>
    <property type="molecule type" value="Genomic_DNA"/>
</dbReference>
<dbReference type="InterPro" id="IPR050683">
    <property type="entry name" value="Bact_Polysacc_Export_ATP-bd"/>
</dbReference>
<dbReference type="RefSeq" id="WP_152068256.1">
    <property type="nucleotide sequence ID" value="NZ_CABWIF010000033.1"/>
</dbReference>
<evidence type="ECO:0000256" key="1">
    <source>
        <dbReference type="ARBA" id="ARBA00005417"/>
    </source>
</evidence>
<keyword evidence="2" id="KW-0813">Transport</keyword>
<dbReference type="InterPro" id="IPR015860">
    <property type="entry name" value="ABC_transpr_TagH-like"/>
</dbReference>
<feature type="domain" description="ABC transporter" evidence="5">
    <location>
        <begin position="40"/>
        <end position="259"/>
    </location>
</feature>
<evidence type="ECO:0000256" key="2">
    <source>
        <dbReference type="ARBA" id="ARBA00022448"/>
    </source>
</evidence>
<dbReference type="AlphaFoldDB" id="A0A5K1JAU2"/>
<gene>
    <name evidence="6" type="primary">tagH</name>
    <name evidence="6" type="ORF">CKJAJONC_00508</name>
</gene>
<dbReference type="PANTHER" id="PTHR46743:SF2">
    <property type="entry name" value="TEICHOIC ACIDS EXPORT ATP-BINDING PROTEIN TAGH"/>
    <property type="match status" value="1"/>
</dbReference>
<dbReference type="SMART" id="SM00382">
    <property type="entry name" value="AAA"/>
    <property type="match status" value="1"/>
</dbReference>
<dbReference type="PROSITE" id="PS50893">
    <property type="entry name" value="ABC_TRANSPORTER_2"/>
    <property type="match status" value="1"/>
</dbReference>
<dbReference type="InterPro" id="IPR003439">
    <property type="entry name" value="ABC_transporter-like_ATP-bd"/>
</dbReference>
<organism evidence="6 7">
    <name type="scientific">Collinsella aerofaciens</name>
    <dbReference type="NCBI Taxonomy" id="74426"/>
    <lineage>
        <taxon>Bacteria</taxon>
        <taxon>Bacillati</taxon>
        <taxon>Actinomycetota</taxon>
        <taxon>Coriobacteriia</taxon>
        <taxon>Coriobacteriales</taxon>
        <taxon>Coriobacteriaceae</taxon>
        <taxon>Collinsella</taxon>
    </lineage>
</organism>
<protein>
    <submittedName>
        <fullName evidence="6">Teichoic acids export ATP-binding protein TagH</fullName>
        <ecNumber evidence="6">3.6.3.40</ecNumber>
    </submittedName>
</protein>
<dbReference type="EC" id="3.6.3.40" evidence="6"/>
<proteinExistence type="inferred from homology"/>
<keyword evidence="3" id="KW-0547">Nucleotide-binding</keyword>
<dbReference type="Pfam" id="PF00005">
    <property type="entry name" value="ABC_tran"/>
    <property type="match status" value="1"/>
</dbReference>
<dbReference type="GO" id="GO:0005524">
    <property type="term" value="F:ATP binding"/>
    <property type="evidence" value="ECO:0007669"/>
    <property type="project" value="UniProtKB-KW"/>
</dbReference>
<evidence type="ECO:0000259" key="5">
    <source>
        <dbReference type="PROSITE" id="PS50893"/>
    </source>
</evidence>
<evidence type="ECO:0000313" key="6">
    <source>
        <dbReference type="EMBL" id="VWM00707.1"/>
    </source>
</evidence>
<dbReference type="GO" id="GO:0016887">
    <property type="term" value="F:ATP hydrolysis activity"/>
    <property type="evidence" value="ECO:0007669"/>
    <property type="project" value="InterPro"/>
</dbReference>
<sequence>MSETNTAAPVDYSKQPMAVEVKDVTMIFNMASESLGSLKEYFISLARHKLFFEEFRALKHISFDVHRGEVVGLVGTNGSGKSTMLKIIAGVLEPSEGEVKVHGNIAPLIELGAGFDPELSARENIYLNGALLGYTKEFIDANFDGIIEFAELKDFVDMPLKNFSSGMVARIAFAIATITEPDILIVDETLSVGDVFFQQKCERRIQHFIESGDVTVLFVSHSMEQVERICQRAVWIEKGDLRMDGPVDEVCKAYHDQFK</sequence>
<dbReference type="InterPro" id="IPR003593">
    <property type="entry name" value="AAA+_ATPase"/>
</dbReference>
<dbReference type="CDD" id="cd03220">
    <property type="entry name" value="ABC_KpsT_Wzt"/>
    <property type="match status" value="1"/>
</dbReference>
<dbReference type="Gene3D" id="3.40.50.300">
    <property type="entry name" value="P-loop containing nucleotide triphosphate hydrolases"/>
    <property type="match status" value="1"/>
</dbReference>
<dbReference type="GO" id="GO:0140359">
    <property type="term" value="F:ABC-type transporter activity"/>
    <property type="evidence" value="ECO:0007669"/>
    <property type="project" value="InterPro"/>
</dbReference>
<dbReference type="Proteomes" id="UP000368032">
    <property type="component" value="Unassembled WGS sequence"/>
</dbReference>
<dbReference type="GO" id="GO:0016020">
    <property type="term" value="C:membrane"/>
    <property type="evidence" value="ECO:0007669"/>
    <property type="project" value="InterPro"/>
</dbReference>
<dbReference type="InterPro" id="IPR027417">
    <property type="entry name" value="P-loop_NTPase"/>
</dbReference>